<sequence>MIIDVHGHYTTAPAALDAYRGRMLARLNKPPRTRLALPADAVAASLAGYVARMDERGIDMVLLSPRASGMGHEVGDAAVSRNWTEACNDAVAAAVAAYPGRFAGVCQLPQSPGVSPAECVTELERCVEGLGFVGFVVNPDVSAGLPPLTPSLGDQWWDPLWAAAVRLRVPGMVHASATRHPAFHLNGSHYIAQHYAAVIELCNSTVLTERFPELSLIVPHGGGGVPMNMNRHRALHIAEHRGPFDEALRRLWFDTAVYDSGTLLAMIEAVGADRFLFGSEMYGTGAAVDPHTGSTFDDILPTLLPALPADTAEAITHANALRAFPRLAGVLV</sequence>
<evidence type="ECO:0000313" key="4">
    <source>
        <dbReference type="Proteomes" id="UP001230908"/>
    </source>
</evidence>
<dbReference type="SUPFAM" id="SSF51556">
    <property type="entry name" value="Metallo-dependent hydrolases"/>
    <property type="match status" value="1"/>
</dbReference>
<dbReference type="EMBL" id="JAVHUY010000007">
    <property type="protein sequence ID" value="MDQ7904626.1"/>
    <property type="molecule type" value="Genomic_DNA"/>
</dbReference>
<proteinExistence type="predicted"/>
<comment type="caution">
    <text evidence="3">The sequence shown here is derived from an EMBL/GenBank/DDBJ whole genome shotgun (WGS) entry which is preliminary data.</text>
</comment>
<evidence type="ECO:0000256" key="1">
    <source>
        <dbReference type="ARBA" id="ARBA00023239"/>
    </source>
</evidence>
<keyword evidence="4" id="KW-1185">Reference proteome</keyword>
<dbReference type="Proteomes" id="UP001230908">
    <property type="component" value="Unassembled WGS sequence"/>
</dbReference>
<feature type="domain" description="Amidohydrolase-related" evidence="2">
    <location>
        <begin position="3"/>
        <end position="325"/>
    </location>
</feature>
<dbReference type="Pfam" id="PF04909">
    <property type="entry name" value="Amidohydro_2"/>
    <property type="match status" value="1"/>
</dbReference>
<dbReference type="Gene3D" id="3.20.20.140">
    <property type="entry name" value="Metal-dependent hydrolases"/>
    <property type="match status" value="1"/>
</dbReference>
<name>A0ABU0ZDX6_9ACTN</name>
<dbReference type="InterPro" id="IPR032466">
    <property type="entry name" value="Metal_Hydrolase"/>
</dbReference>
<dbReference type="InterPro" id="IPR006680">
    <property type="entry name" value="Amidohydro-rel"/>
</dbReference>
<reference evidence="3 4" key="1">
    <citation type="submission" date="2023-08" db="EMBL/GenBank/DDBJ databases">
        <title>Phytohabitans sansha sp. nov., isolated from marine sediment.</title>
        <authorList>
            <person name="Zhao Y."/>
            <person name="Yi K."/>
        </authorList>
    </citation>
    <scope>NUCLEOTIDE SEQUENCE [LARGE SCALE GENOMIC DNA]</scope>
    <source>
        <strain evidence="3 4">ZYX-F-186</strain>
    </source>
</reference>
<organism evidence="3 4">
    <name type="scientific">Phytohabitans maris</name>
    <dbReference type="NCBI Taxonomy" id="3071409"/>
    <lineage>
        <taxon>Bacteria</taxon>
        <taxon>Bacillati</taxon>
        <taxon>Actinomycetota</taxon>
        <taxon>Actinomycetes</taxon>
        <taxon>Micromonosporales</taxon>
        <taxon>Micromonosporaceae</taxon>
    </lineage>
</organism>
<keyword evidence="1" id="KW-0456">Lyase</keyword>
<dbReference type="PANTHER" id="PTHR21240">
    <property type="entry name" value="2-AMINO-3-CARBOXYLMUCONATE-6-SEMIALDEHYDE DECARBOXYLASE"/>
    <property type="match status" value="1"/>
</dbReference>
<gene>
    <name evidence="3" type="ORF">RB614_08835</name>
</gene>
<protein>
    <submittedName>
        <fullName evidence="3">Amidohydrolase family protein</fullName>
    </submittedName>
</protein>
<dbReference type="InterPro" id="IPR032465">
    <property type="entry name" value="ACMSD"/>
</dbReference>
<evidence type="ECO:0000259" key="2">
    <source>
        <dbReference type="Pfam" id="PF04909"/>
    </source>
</evidence>
<dbReference type="PANTHER" id="PTHR21240:SF28">
    <property type="entry name" value="ISO-OROTATE DECARBOXYLASE (EUROFUNG)"/>
    <property type="match status" value="1"/>
</dbReference>
<evidence type="ECO:0000313" key="3">
    <source>
        <dbReference type="EMBL" id="MDQ7904626.1"/>
    </source>
</evidence>
<dbReference type="RefSeq" id="WP_308711898.1">
    <property type="nucleotide sequence ID" value="NZ_JAVHUY010000007.1"/>
</dbReference>
<accession>A0ABU0ZDX6</accession>